<accession>A0AAD3H026</accession>
<protein>
    <submittedName>
        <fullName evidence="1">Uncharacterized protein</fullName>
    </submittedName>
</protein>
<comment type="caution">
    <text evidence="1">The sequence shown here is derived from an EMBL/GenBank/DDBJ whole genome shotgun (WGS) entry which is preliminary data.</text>
</comment>
<name>A0AAD3H026_9STRA</name>
<gene>
    <name evidence="1" type="ORF">CTEN210_01642</name>
</gene>
<proteinExistence type="predicted"/>
<sequence length="204" mass="22992">MQLTLTQVVHLNLLVEDRDMNISSLLLLLCAFCSQQVVATGFYKESCPITDSEGNKLVDLEVTLRCLTRGDNKVSCINEDEDNLGPAMVIDKCGPLNVKVFYKVCNKAPYEFELNQPKTKLIFETVRQEGFRGDIIPPHQCKKVKIKKTINTCEKIHAMSLQVTGASLVPFLDGSDIKKIYGYCYLFRRTTMEYASPSLPTIDN</sequence>
<keyword evidence="2" id="KW-1185">Reference proteome</keyword>
<dbReference type="EMBL" id="BLLK01000020">
    <property type="protein sequence ID" value="GFH45168.1"/>
    <property type="molecule type" value="Genomic_DNA"/>
</dbReference>
<dbReference type="Proteomes" id="UP001054902">
    <property type="component" value="Unassembled WGS sequence"/>
</dbReference>
<reference evidence="1 2" key="1">
    <citation type="journal article" date="2021" name="Sci. Rep.">
        <title>The genome of the diatom Chaetoceros tenuissimus carries an ancient integrated fragment of an extant virus.</title>
        <authorList>
            <person name="Hongo Y."/>
            <person name="Kimura K."/>
            <person name="Takaki Y."/>
            <person name="Yoshida Y."/>
            <person name="Baba S."/>
            <person name="Kobayashi G."/>
            <person name="Nagasaki K."/>
            <person name="Hano T."/>
            <person name="Tomaru Y."/>
        </authorList>
    </citation>
    <scope>NUCLEOTIDE SEQUENCE [LARGE SCALE GENOMIC DNA]</scope>
    <source>
        <strain evidence="1 2">NIES-3715</strain>
    </source>
</reference>
<evidence type="ECO:0000313" key="2">
    <source>
        <dbReference type="Proteomes" id="UP001054902"/>
    </source>
</evidence>
<organism evidence="1 2">
    <name type="scientific">Chaetoceros tenuissimus</name>
    <dbReference type="NCBI Taxonomy" id="426638"/>
    <lineage>
        <taxon>Eukaryota</taxon>
        <taxon>Sar</taxon>
        <taxon>Stramenopiles</taxon>
        <taxon>Ochrophyta</taxon>
        <taxon>Bacillariophyta</taxon>
        <taxon>Coscinodiscophyceae</taxon>
        <taxon>Chaetocerotophycidae</taxon>
        <taxon>Chaetocerotales</taxon>
        <taxon>Chaetocerotaceae</taxon>
        <taxon>Chaetoceros</taxon>
    </lineage>
</organism>
<evidence type="ECO:0000313" key="1">
    <source>
        <dbReference type="EMBL" id="GFH45168.1"/>
    </source>
</evidence>
<dbReference type="AlphaFoldDB" id="A0AAD3H026"/>